<keyword evidence="3" id="KW-1185">Reference proteome</keyword>
<evidence type="ECO:0000313" key="2">
    <source>
        <dbReference type="EMBL" id="SFZ86602.1"/>
    </source>
</evidence>
<sequence>MSAAPYIHLDLPGATAQSPALFLFHGTGGDEHQFTDLAAELLPGARRIAPRGDVSEGGAARYFRRLAEGRYDMADLKRGTDKMGQFVNERLGASRPALVAGLGYSNGANILASVLFARPALFDRAVLMHPLIPFTPPDQTGLAGRRILITAGRRDPICPAPASQALADWFSAQGAEVSLVWHEGGHEIRREELLAARDFLAAP</sequence>
<protein>
    <submittedName>
        <fullName evidence="2">Phospholipase/carboxylesterase</fullName>
    </submittedName>
</protein>
<organism evidence="2 3">
    <name type="scientific">Devosia enhydra</name>
    <dbReference type="NCBI Taxonomy" id="665118"/>
    <lineage>
        <taxon>Bacteria</taxon>
        <taxon>Pseudomonadati</taxon>
        <taxon>Pseudomonadota</taxon>
        <taxon>Alphaproteobacteria</taxon>
        <taxon>Hyphomicrobiales</taxon>
        <taxon>Devosiaceae</taxon>
        <taxon>Devosia</taxon>
    </lineage>
</organism>
<dbReference type="STRING" id="665118.SAMN02983003_3792"/>
<reference evidence="2 3" key="1">
    <citation type="submission" date="2016-11" db="EMBL/GenBank/DDBJ databases">
        <authorList>
            <person name="Jaros S."/>
            <person name="Januszkiewicz K."/>
            <person name="Wedrychowicz H."/>
        </authorList>
    </citation>
    <scope>NUCLEOTIDE SEQUENCE [LARGE SCALE GENOMIC DNA]</scope>
    <source>
        <strain evidence="2 3">ATCC 23634</strain>
    </source>
</reference>
<feature type="domain" description="Dienelactone hydrolase" evidence="1">
    <location>
        <begin position="97"/>
        <end position="184"/>
    </location>
</feature>
<accession>A0A1K2I2I4</accession>
<dbReference type="Gene3D" id="3.40.50.1820">
    <property type="entry name" value="alpha/beta hydrolase"/>
    <property type="match status" value="1"/>
</dbReference>
<gene>
    <name evidence="2" type="ORF">SAMN02983003_3792</name>
</gene>
<dbReference type="Proteomes" id="UP000183447">
    <property type="component" value="Unassembled WGS sequence"/>
</dbReference>
<proteinExistence type="predicted"/>
<name>A0A1K2I2I4_9HYPH</name>
<dbReference type="GO" id="GO:0016787">
    <property type="term" value="F:hydrolase activity"/>
    <property type="evidence" value="ECO:0007669"/>
    <property type="project" value="InterPro"/>
</dbReference>
<dbReference type="InterPro" id="IPR029058">
    <property type="entry name" value="AB_hydrolase_fold"/>
</dbReference>
<dbReference type="Pfam" id="PF01738">
    <property type="entry name" value="DLH"/>
    <property type="match status" value="1"/>
</dbReference>
<evidence type="ECO:0000313" key="3">
    <source>
        <dbReference type="Proteomes" id="UP000183447"/>
    </source>
</evidence>
<dbReference type="EMBL" id="FPKU01000004">
    <property type="protein sequence ID" value="SFZ86602.1"/>
    <property type="molecule type" value="Genomic_DNA"/>
</dbReference>
<dbReference type="SUPFAM" id="SSF53474">
    <property type="entry name" value="alpha/beta-Hydrolases"/>
    <property type="match status" value="1"/>
</dbReference>
<dbReference type="RefSeq" id="WP_072346467.1">
    <property type="nucleotide sequence ID" value="NZ_FPKU01000004.1"/>
</dbReference>
<dbReference type="OrthoDB" id="9796570at2"/>
<evidence type="ECO:0000259" key="1">
    <source>
        <dbReference type="Pfam" id="PF01738"/>
    </source>
</evidence>
<dbReference type="InterPro" id="IPR002925">
    <property type="entry name" value="Dienelactn_hydro"/>
</dbReference>
<dbReference type="AlphaFoldDB" id="A0A1K2I2I4"/>